<gene>
    <name evidence="1" type="ORF">CUN67_09540</name>
</gene>
<sequence length="210" mass="24033">MDVSRIAEGIWDSVKGMPKNFYYGVKRTYISTGVVGFDRMIRNGQENERFYQVIKSLVRNEEPLRRLITIVITEFYHKLDERGRQAVHNQIGYGTGRLAGRVGAQILTAQVVSASIVNFARGGVAWKTLYRFGTSFTISAGLWQGLIEEAALASRRMKTHYPHIYWKVQPQGLDMIYFIVEDHLKPYLDFISSHPEVCKRINNEICKLAG</sequence>
<evidence type="ECO:0000313" key="2">
    <source>
        <dbReference type="Proteomes" id="UP000502005"/>
    </source>
</evidence>
<dbReference type="Proteomes" id="UP000502005">
    <property type="component" value="Chromosome"/>
</dbReference>
<evidence type="ECO:0000313" key="1">
    <source>
        <dbReference type="EMBL" id="QGY29157.1"/>
    </source>
</evidence>
<reference evidence="1 2" key="1">
    <citation type="submission" date="2017-11" db="EMBL/GenBank/DDBJ databases">
        <title>Genome sequence of Pantoea cypripedii NE1.</title>
        <authorList>
            <person name="Nascimento F.X."/>
        </authorList>
    </citation>
    <scope>NUCLEOTIDE SEQUENCE [LARGE SCALE GENOMIC DNA]</scope>
    <source>
        <strain evidence="1 2">NE1</strain>
    </source>
</reference>
<accession>A0A6B9G4G3</accession>
<proteinExistence type="predicted"/>
<dbReference type="EMBL" id="CP024768">
    <property type="protein sequence ID" value="QGY29157.1"/>
    <property type="molecule type" value="Genomic_DNA"/>
</dbReference>
<organism evidence="1 2">
    <name type="scientific">Pantoea cypripedii</name>
    <name type="common">Pectobacterium cypripedii</name>
    <name type="synonym">Erwinia cypripedii</name>
    <dbReference type="NCBI Taxonomy" id="55209"/>
    <lineage>
        <taxon>Bacteria</taxon>
        <taxon>Pseudomonadati</taxon>
        <taxon>Pseudomonadota</taxon>
        <taxon>Gammaproteobacteria</taxon>
        <taxon>Enterobacterales</taxon>
        <taxon>Erwiniaceae</taxon>
        <taxon>Pantoea</taxon>
    </lineage>
</organism>
<dbReference type="AlphaFoldDB" id="A0A6B9G4G3"/>
<protein>
    <submittedName>
        <fullName evidence="1">Uncharacterized protein</fullName>
    </submittedName>
</protein>
<name>A0A6B9G4G3_PANCY</name>